<protein>
    <submittedName>
        <fullName evidence="1">Uncharacterized protein</fullName>
    </submittedName>
</protein>
<dbReference type="AlphaFoldDB" id="A0A5C6F815"/>
<comment type="caution">
    <text evidence="1">The sequence shown here is derived from an EMBL/GenBank/DDBJ whole genome shotgun (WGS) entry which is preliminary data.</text>
</comment>
<evidence type="ECO:0000313" key="1">
    <source>
        <dbReference type="EMBL" id="TWU55919.1"/>
    </source>
</evidence>
<keyword evidence="2" id="KW-1185">Reference proteome</keyword>
<evidence type="ECO:0000313" key="2">
    <source>
        <dbReference type="Proteomes" id="UP000317977"/>
    </source>
</evidence>
<reference evidence="1 2" key="1">
    <citation type="submission" date="2019-02" db="EMBL/GenBank/DDBJ databases">
        <title>Deep-cultivation of Planctomycetes and their phenomic and genomic characterization uncovers novel biology.</title>
        <authorList>
            <person name="Wiegand S."/>
            <person name="Jogler M."/>
            <person name="Boedeker C."/>
            <person name="Pinto D."/>
            <person name="Vollmers J."/>
            <person name="Rivas-Marin E."/>
            <person name="Kohn T."/>
            <person name="Peeters S.H."/>
            <person name="Heuer A."/>
            <person name="Rast P."/>
            <person name="Oberbeckmann S."/>
            <person name="Bunk B."/>
            <person name="Jeske O."/>
            <person name="Meyerdierks A."/>
            <person name="Storesund J.E."/>
            <person name="Kallscheuer N."/>
            <person name="Luecker S."/>
            <person name="Lage O.M."/>
            <person name="Pohl T."/>
            <person name="Merkel B.J."/>
            <person name="Hornburger P."/>
            <person name="Mueller R.-W."/>
            <person name="Bruemmer F."/>
            <person name="Labrenz M."/>
            <person name="Spormann A.M."/>
            <person name="Op Den Camp H."/>
            <person name="Overmann J."/>
            <person name="Amann R."/>
            <person name="Jetten M.S.M."/>
            <person name="Mascher T."/>
            <person name="Medema M.H."/>
            <person name="Devos D.P."/>
            <person name="Kaster A.-K."/>
            <person name="Ovreas L."/>
            <person name="Rohde M."/>
            <person name="Galperin M.Y."/>
            <person name="Jogler C."/>
        </authorList>
    </citation>
    <scope>NUCLEOTIDE SEQUENCE [LARGE SCALE GENOMIC DNA]</scope>
    <source>
        <strain evidence="1 2">Poly59</strain>
    </source>
</reference>
<dbReference type="EMBL" id="SJPX01000002">
    <property type="protein sequence ID" value="TWU55919.1"/>
    <property type="molecule type" value="Genomic_DNA"/>
</dbReference>
<proteinExistence type="predicted"/>
<sequence length="40" mass="4167">MDDPETRASYLAKTPQPNCRITTTSGISVLGSGTLTALKA</sequence>
<dbReference type="Proteomes" id="UP000317977">
    <property type="component" value="Unassembled WGS sequence"/>
</dbReference>
<accession>A0A5C6F815</accession>
<name>A0A5C6F815_9BACT</name>
<organism evidence="1 2">
    <name type="scientific">Rubripirellula reticaptiva</name>
    <dbReference type="NCBI Taxonomy" id="2528013"/>
    <lineage>
        <taxon>Bacteria</taxon>
        <taxon>Pseudomonadati</taxon>
        <taxon>Planctomycetota</taxon>
        <taxon>Planctomycetia</taxon>
        <taxon>Pirellulales</taxon>
        <taxon>Pirellulaceae</taxon>
        <taxon>Rubripirellula</taxon>
    </lineage>
</organism>
<gene>
    <name evidence="1" type="ORF">Poly59_22220</name>
</gene>